<dbReference type="PANTHER" id="PTHR46585">
    <property type="entry name" value="INTEGRASE CORE DOMAIN CONTAINING PROTEIN"/>
    <property type="match status" value="1"/>
</dbReference>
<dbReference type="PANTHER" id="PTHR46585:SF1">
    <property type="entry name" value="CHROMO DOMAIN-CONTAINING PROTEIN"/>
    <property type="match status" value="1"/>
</dbReference>
<dbReference type="Pfam" id="PF00665">
    <property type="entry name" value="rve"/>
    <property type="match status" value="1"/>
</dbReference>
<dbReference type="InterPro" id="IPR012337">
    <property type="entry name" value="RNaseH-like_sf"/>
</dbReference>
<reference evidence="1" key="1">
    <citation type="submission" date="2020-04" db="EMBL/GenBank/DDBJ databases">
        <authorList>
            <person name="Alioto T."/>
            <person name="Alioto T."/>
            <person name="Gomez Garrido J."/>
        </authorList>
    </citation>
    <scope>NUCLEOTIDE SEQUENCE</scope>
    <source>
        <strain evidence="1">A484AB</strain>
    </source>
</reference>
<dbReference type="InterPro" id="IPR001584">
    <property type="entry name" value="Integrase_cat-core"/>
</dbReference>
<keyword evidence="2" id="KW-1185">Reference proteome</keyword>
<dbReference type="Gene3D" id="3.30.420.10">
    <property type="entry name" value="Ribonuclease H-like superfamily/Ribonuclease H"/>
    <property type="match status" value="1"/>
</dbReference>
<dbReference type="SUPFAM" id="SSF53098">
    <property type="entry name" value="Ribonuclease H-like"/>
    <property type="match status" value="1"/>
</dbReference>
<dbReference type="GO" id="GO:0015074">
    <property type="term" value="P:DNA integration"/>
    <property type="evidence" value="ECO:0007669"/>
    <property type="project" value="InterPro"/>
</dbReference>
<dbReference type="InterPro" id="IPR036397">
    <property type="entry name" value="RNaseH_sf"/>
</dbReference>
<organism evidence="1 2">
    <name type="scientific">Paramuricea clavata</name>
    <name type="common">Red gorgonian</name>
    <name type="synonym">Violescent sea-whip</name>
    <dbReference type="NCBI Taxonomy" id="317549"/>
    <lineage>
        <taxon>Eukaryota</taxon>
        <taxon>Metazoa</taxon>
        <taxon>Cnidaria</taxon>
        <taxon>Anthozoa</taxon>
        <taxon>Octocorallia</taxon>
        <taxon>Malacalcyonacea</taxon>
        <taxon>Plexauridae</taxon>
        <taxon>Paramuricea</taxon>
    </lineage>
</organism>
<dbReference type="GO" id="GO:0003676">
    <property type="term" value="F:nucleic acid binding"/>
    <property type="evidence" value="ECO:0007669"/>
    <property type="project" value="InterPro"/>
</dbReference>
<evidence type="ECO:0000313" key="1">
    <source>
        <dbReference type="EMBL" id="CAB4006571.1"/>
    </source>
</evidence>
<gene>
    <name evidence="1" type="ORF">PACLA_8A021349</name>
</gene>
<comment type="caution">
    <text evidence="1">The sequence shown here is derived from an EMBL/GenBank/DDBJ whole genome shotgun (WGS) entry which is preliminary data.</text>
</comment>
<evidence type="ECO:0000313" key="2">
    <source>
        <dbReference type="Proteomes" id="UP001152795"/>
    </source>
</evidence>
<sequence>MVKRRTRKVAVDADLIKKSSRLLKHKQLDKEQKEAYTLHSRTLIRYKRLSINVYKCNTQWSIDLADLNNLSGFNNQYRYLLVCVDVYSRYAFVKPLKTKSAKNAANKFEQILIEEGEIPLKIQSDEGTEFTLIKRDLAKKYGFTLFHTYNQENKSVHAERFIETIKAMITRSLTTLNQGYNYIKNLQLIVERYNESPHRGIHNLTPIDVYKKGKTVDDFHRLKSILNNSKPTRRLLKQGDVVRIARIKNNIFEKSSLRRWVMELFRVKKVFITDPVTYGLEDLKGEEIKGIFYRDELLKLC</sequence>
<protein>
    <submittedName>
        <fullName evidence="1">Uncharacterized transposon-derived</fullName>
    </submittedName>
</protein>
<name>A0A6S7IKW4_PARCT</name>
<dbReference type="EMBL" id="CACRXK020005543">
    <property type="protein sequence ID" value="CAB4006571.1"/>
    <property type="molecule type" value="Genomic_DNA"/>
</dbReference>
<dbReference type="Proteomes" id="UP001152795">
    <property type="component" value="Unassembled WGS sequence"/>
</dbReference>
<proteinExistence type="predicted"/>
<dbReference type="AlphaFoldDB" id="A0A6S7IKW4"/>
<dbReference type="PROSITE" id="PS50994">
    <property type="entry name" value="INTEGRASE"/>
    <property type="match status" value="1"/>
</dbReference>
<accession>A0A6S7IKW4</accession>
<dbReference type="OrthoDB" id="10267344at2759"/>